<dbReference type="SUPFAM" id="SSF48179">
    <property type="entry name" value="6-phosphogluconate dehydrogenase C-terminal domain-like"/>
    <property type="match status" value="1"/>
</dbReference>
<feature type="signal peptide" evidence="4">
    <location>
        <begin position="1"/>
        <end position="20"/>
    </location>
</feature>
<dbReference type="Proteomes" id="UP000886808">
    <property type="component" value="Unassembled WGS sequence"/>
</dbReference>
<dbReference type="SUPFAM" id="SSF51735">
    <property type="entry name" value="NAD(P)-binding Rossmann-fold domains"/>
    <property type="match status" value="1"/>
</dbReference>
<dbReference type="InterPro" id="IPR046825">
    <property type="entry name" value="PDH_C"/>
</dbReference>
<keyword evidence="4" id="KW-0732">Signal</keyword>
<evidence type="ECO:0000313" key="6">
    <source>
        <dbReference type="EMBL" id="HIV62200.1"/>
    </source>
</evidence>
<gene>
    <name evidence="6" type="ORF">H9746_05065</name>
</gene>
<dbReference type="InterPro" id="IPR036291">
    <property type="entry name" value="NAD(P)-bd_dom_sf"/>
</dbReference>
<evidence type="ECO:0000313" key="7">
    <source>
        <dbReference type="Proteomes" id="UP000886808"/>
    </source>
</evidence>
<evidence type="ECO:0000259" key="5">
    <source>
        <dbReference type="PROSITE" id="PS51176"/>
    </source>
</evidence>
<evidence type="ECO:0000256" key="3">
    <source>
        <dbReference type="ARBA" id="ARBA00029440"/>
    </source>
</evidence>
<dbReference type="GO" id="GO:0070403">
    <property type="term" value="F:NAD+ binding"/>
    <property type="evidence" value="ECO:0007669"/>
    <property type="project" value="InterPro"/>
</dbReference>
<dbReference type="GO" id="GO:0006571">
    <property type="term" value="P:tyrosine biosynthetic process"/>
    <property type="evidence" value="ECO:0007669"/>
    <property type="project" value="InterPro"/>
</dbReference>
<dbReference type="EMBL" id="DXIE01000031">
    <property type="protein sequence ID" value="HIV62200.1"/>
    <property type="molecule type" value="Genomic_DNA"/>
</dbReference>
<dbReference type="Gene3D" id="1.10.3660.10">
    <property type="entry name" value="6-phosphogluconate dehydrogenase C-terminal like domain"/>
    <property type="match status" value="1"/>
</dbReference>
<reference evidence="6" key="1">
    <citation type="journal article" date="2021" name="PeerJ">
        <title>Extensive microbial diversity within the chicken gut microbiome revealed by metagenomics and culture.</title>
        <authorList>
            <person name="Gilroy R."/>
            <person name="Ravi A."/>
            <person name="Getino M."/>
            <person name="Pursley I."/>
            <person name="Horton D.L."/>
            <person name="Alikhan N.F."/>
            <person name="Baker D."/>
            <person name="Gharbi K."/>
            <person name="Hall N."/>
            <person name="Watson M."/>
            <person name="Adriaenssens E.M."/>
            <person name="Foster-Nyarko E."/>
            <person name="Jarju S."/>
            <person name="Secka A."/>
            <person name="Antonio M."/>
            <person name="Oren A."/>
            <person name="Chaudhuri R.R."/>
            <person name="La Ragione R."/>
            <person name="Hildebrand F."/>
            <person name="Pallen M.J."/>
        </authorList>
    </citation>
    <scope>NUCLEOTIDE SEQUENCE</scope>
    <source>
        <strain evidence="6">CHK193-4272</strain>
    </source>
</reference>
<name>A0A9D1PI40_9FIRM</name>
<reference evidence="6" key="2">
    <citation type="submission" date="2021-04" db="EMBL/GenBank/DDBJ databases">
        <authorList>
            <person name="Gilroy R."/>
        </authorList>
    </citation>
    <scope>NUCLEOTIDE SEQUENCE</scope>
    <source>
        <strain evidence="6">CHK193-4272</strain>
    </source>
</reference>
<comment type="pathway">
    <text evidence="3">Amino-acid biosynthesis.</text>
</comment>
<comment type="similarity">
    <text evidence="1">Belongs to the prephenate/arogenate dehydrogenase family.</text>
</comment>
<accession>A0A9D1PI40</accession>
<dbReference type="Pfam" id="PF20463">
    <property type="entry name" value="PDH_C"/>
    <property type="match status" value="1"/>
</dbReference>
<dbReference type="GO" id="GO:0008977">
    <property type="term" value="F:prephenate dehydrogenase (NAD+) activity"/>
    <property type="evidence" value="ECO:0007669"/>
    <property type="project" value="InterPro"/>
</dbReference>
<dbReference type="InterPro" id="IPR003099">
    <property type="entry name" value="Prephen_DH"/>
</dbReference>
<comment type="caution">
    <text evidence="6">The sequence shown here is derived from an EMBL/GenBank/DDBJ whole genome shotgun (WGS) entry which is preliminary data.</text>
</comment>
<evidence type="ECO:0000256" key="1">
    <source>
        <dbReference type="ARBA" id="ARBA00007964"/>
    </source>
</evidence>
<dbReference type="GO" id="GO:0004665">
    <property type="term" value="F:prephenate dehydrogenase (NADP+) activity"/>
    <property type="evidence" value="ECO:0007669"/>
    <property type="project" value="InterPro"/>
</dbReference>
<dbReference type="AlphaFoldDB" id="A0A9D1PI40"/>
<proteinExistence type="inferred from homology"/>
<feature type="domain" description="Prephenate/arogenate dehydrogenase" evidence="5">
    <location>
        <begin position="3"/>
        <end position="278"/>
    </location>
</feature>
<dbReference type="Pfam" id="PF02153">
    <property type="entry name" value="PDH_N"/>
    <property type="match status" value="1"/>
</dbReference>
<dbReference type="PANTHER" id="PTHR21363:SF0">
    <property type="entry name" value="PREPHENATE DEHYDROGENASE [NADP(+)]"/>
    <property type="match status" value="1"/>
</dbReference>
<dbReference type="InterPro" id="IPR050812">
    <property type="entry name" value="Preph/Arog_dehydrog"/>
</dbReference>
<keyword evidence="2" id="KW-0560">Oxidoreductase</keyword>
<evidence type="ECO:0000256" key="2">
    <source>
        <dbReference type="ARBA" id="ARBA00023002"/>
    </source>
</evidence>
<organism evidence="6 7">
    <name type="scientific">Candidatus Butyricicoccus avistercoris</name>
    <dbReference type="NCBI Taxonomy" id="2838518"/>
    <lineage>
        <taxon>Bacteria</taxon>
        <taxon>Bacillati</taxon>
        <taxon>Bacillota</taxon>
        <taxon>Clostridia</taxon>
        <taxon>Eubacteriales</taxon>
        <taxon>Butyricicoccaceae</taxon>
        <taxon>Butyricicoccus</taxon>
    </lineage>
</organism>
<dbReference type="PANTHER" id="PTHR21363">
    <property type="entry name" value="PREPHENATE DEHYDROGENASE"/>
    <property type="match status" value="1"/>
</dbReference>
<protein>
    <submittedName>
        <fullName evidence="6">Prephenate dehydrogenase</fullName>
    </submittedName>
</protein>
<dbReference type="Gene3D" id="3.40.50.720">
    <property type="entry name" value="NAD(P)-binding Rossmann-like Domain"/>
    <property type="match status" value="1"/>
</dbReference>
<evidence type="ECO:0000256" key="4">
    <source>
        <dbReference type="SAM" id="SignalP"/>
    </source>
</evidence>
<feature type="chain" id="PRO_5038736235" evidence="4">
    <location>
        <begin position="21"/>
        <end position="278"/>
    </location>
</feature>
<dbReference type="PROSITE" id="PS51176">
    <property type="entry name" value="PDH_ADH"/>
    <property type="match status" value="1"/>
</dbReference>
<dbReference type="InterPro" id="IPR008927">
    <property type="entry name" value="6-PGluconate_DH-like_C_sf"/>
</dbReference>
<dbReference type="InterPro" id="IPR046826">
    <property type="entry name" value="PDH_N"/>
</dbReference>
<sequence>MKKKVVIVGLGLMGGSMAMAIHKYTDNEVYGYNRTRSVAERALADGTLDGIADDNIISEADIMIISLYPQATVDFLLEKMPKMKKGAIIVDLVGVKKYLDEKLTEPAKKAGVHFIGGHPMAGKEFSGYAFADADLFMGASMILVPNDSSPLWAVDEMDGFFNKLGFGQVVRCSPEQHDAMIAFTSQLAHVVSSAYIKSPEALRHNGYSAGSYKDLTRVAKLNEHMWTELFLKNKEPLVKEIDEIILHLTEYRDAISNGEEERLCTLLREGRERKESIG</sequence>